<comment type="caution">
    <text evidence="1">The sequence shown here is derived from an EMBL/GenBank/DDBJ whole genome shotgun (WGS) entry which is preliminary data.</text>
</comment>
<reference evidence="1" key="1">
    <citation type="journal article" date="2012" name="PLoS ONE">
        <title>Gene sets for utilization of primary and secondary nutrition supplies in the distal gut of endangered iberian lynx.</title>
        <authorList>
            <person name="Alcaide M."/>
            <person name="Messina E."/>
            <person name="Richter M."/>
            <person name="Bargiela R."/>
            <person name="Peplies J."/>
            <person name="Huws S.A."/>
            <person name="Newbold C.J."/>
            <person name="Golyshin P.N."/>
            <person name="Simon M.A."/>
            <person name="Lopez G."/>
            <person name="Yakimov M.M."/>
            <person name="Ferrer M."/>
        </authorList>
    </citation>
    <scope>NUCLEOTIDE SEQUENCE</scope>
</reference>
<gene>
    <name evidence="1" type="ORF">EVA_20138</name>
</gene>
<evidence type="ECO:0000313" key="1">
    <source>
        <dbReference type="EMBL" id="EJW91758.1"/>
    </source>
</evidence>
<proteinExistence type="predicted"/>
<dbReference type="AlphaFoldDB" id="J9FBE3"/>
<name>J9FBE3_9ZZZZ</name>
<protein>
    <submittedName>
        <fullName evidence="1">Uncharacterized protein</fullName>
    </submittedName>
</protein>
<sequence length="96" mass="11245">MKLKIIGLQKLISEYGQQYVEEHIQASVRRVESLDEDMQERIISDSGTWMPGSQGNSWPLFINDIADKNSMLEFMIIVYESREDIYNIEFVGRIKE</sequence>
<dbReference type="EMBL" id="AMCI01007969">
    <property type="protein sequence ID" value="EJW91758.1"/>
    <property type="molecule type" value="Genomic_DNA"/>
</dbReference>
<accession>J9FBE3</accession>
<organism evidence="1">
    <name type="scientific">gut metagenome</name>
    <dbReference type="NCBI Taxonomy" id="749906"/>
    <lineage>
        <taxon>unclassified sequences</taxon>
        <taxon>metagenomes</taxon>
        <taxon>organismal metagenomes</taxon>
    </lineage>
</organism>